<gene>
    <name evidence="2" type="ORF">JI435_106070</name>
</gene>
<proteinExistence type="predicted"/>
<keyword evidence="3" id="KW-1185">Reference proteome</keyword>
<dbReference type="AlphaFoldDB" id="A0A7U2I7A3"/>
<dbReference type="Proteomes" id="UP000663193">
    <property type="component" value="Chromosome 17"/>
</dbReference>
<feature type="region of interest" description="Disordered" evidence="1">
    <location>
        <begin position="29"/>
        <end position="54"/>
    </location>
</feature>
<protein>
    <submittedName>
        <fullName evidence="2">Uncharacterized protein</fullName>
    </submittedName>
</protein>
<feature type="compositionally biased region" description="Basic residues" evidence="1">
    <location>
        <begin position="103"/>
        <end position="112"/>
    </location>
</feature>
<feature type="region of interest" description="Disordered" evidence="1">
    <location>
        <begin position="75"/>
        <end position="147"/>
    </location>
</feature>
<reference evidence="3" key="1">
    <citation type="journal article" date="2021" name="BMC Genomics">
        <title>Chromosome-level genome assembly and manually-curated proteome of model necrotroph Parastagonospora nodorum Sn15 reveals a genome-wide trove of candidate effector homologs, and redundancy of virulence-related functions within an accessory chromosome.</title>
        <authorList>
            <person name="Bertazzoni S."/>
            <person name="Jones D.A.B."/>
            <person name="Phan H.T."/>
            <person name="Tan K.-C."/>
            <person name="Hane J.K."/>
        </authorList>
    </citation>
    <scope>NUCLEOTIDE SEQUENCE [LARGE SCALE GENOMIC DNA]</scope>
    <source>
        <strain evidence="3">SN15 / ATCC MYA-4574 / FGSC 10173)</strain>
    </source>
</reference>
<accession>A0A7U2I7A3</accession>
<organism evidence="2 3">
    <name type="scientific">Phaeosphaeria nodorum (strain SN15 / ATCC MYA-4574 / FGSC 10173)</name>
    <name type="common">Glume blotch fungus</name>
    <name type="synonym">Parastagonospora nodorum</name>
    <dbReference type="NCBI Taxonomy" id="321614"/>
    <lineage>
        <taxon>Eukaryota</taxon>
        <taxon>Fungi</taxon>
        <taxon>Dikarya</taxon>
        <taxon>Ascomycota</taxon>
        <taxon>Pezizomycotina</taxon>
        <taxon>Dothideomycetes</taxon>
        <taxon>Pleosporomycetidae</taxon>
        <taxon>Pleosporales</taxon>
        <taxon>Pleosporineae</taxon>
        <taxon>Phaeosphaeriaceae</taxon>
        <taxon>Parastagonospora</taxon>
    </lineage>
</organism>
<sequence>MRRHTQILDLDHRLYHIHDAMLTTQCYATKDGRKSSSQFQRRSDFDLPEPEVPAQDVTSCLGRVRKALAYWRKHTKLPRSQSRSESRQDVGLSSMSSGSSSLSRRKTHRRRPTALSLEREESSSSGNDPSCSTYDDDKDPFITSPSWLKDTYFEGETRQQEWRSSEHAVADP</sequence>
<evidence type="ECO:0000256" key="1">
    <source>
        <dbReference type="SAM" id="MobiDB-lite"/>
    </source>
</evidence>
<name>A0A7U2I7A3_PHANO</name>
<dbReference type="OrthoDB" id="3800341at2759"/>
<evidence type="ECO:0000313" key="2">
    <source>
        <dbReference type="EMBL" id="QRD04670.1"/>
    </source>
</evidence>
<dbReference type="VEuPathDB" id="FungiDB:JI435_106070"/>
<evidence type="ECO:0000313" key="3">
    <source>
        <dbReference type="Proteomes" id="UP000663193"/>
    </source>
</evidence>
<feature type="compositionally biased region" description="Low complexity" evidence="1">
    <location>
        <begin position="91"/>
        <end position="102"/>
    </location>
</feature>
<dbReference type="EMBL" id="CP069039">
    <property type="protein sequence ID" value="QRD04670.1"/>
    <property type="molecule type" value="Genomic_DNA"/>
</dbReference>